<comment type="caution">
    <text evidence="5">The sequence shown here is derived from an EMBL/GenBank/DDBJ whole genome shotgun (WGS) entry which is preliminary data.</text>
</comment>
<dbReference type="EMBL" id="JBHLTP010000004">
    <property type="protein sequence ID" value="MFC0523429.1"/>
    <property type="molecule type" value="Genomic_DNA"/>
</dbReference>
<gene>
    <name evidence="5" type="ORF">ACFFGV_07510</name>
</gene>
<dbReference type="NCBIfam" id="NF004837">
    <property type="entry name" value="PRK06187.1"/>
    <property type="match status" value="1"/>
</dbReference>
<dbReference type="Pfam" id="PF00501">
    <property type="entry name" value="AMP-binding"/>
    <property type="match status" value="1"/>
</dbReference>
<dbReference type="Gene3D" id="3.30.300.30">
    <property type="match status" value="1"/>
</dbReference>
<accession>A0ABV6LM86</accession>
<evidence type="ECO:0000259" key="4">
    <source>
        <dbReference type="Pfam" id="PF13193"/>
    </source>
</evidence>
<keyword evidence="6" id="KW-1185">Reference proteome</keyword>
<evidence type="ECO:0000259" key="3">
    <source>
        <dbReference type="Pfam" id="PF00501"/>
    </source>
</evidence>
<evidence type="ECO:0000313" key="5">
    <source>
        <dbReference type="EMBL" id="MFC0523429.1"/>
    </source>
</evidence>
<dbReference type="InterPro" id="IPR042099">
    <property type="entry name" value="ANL_N_sf"/>
</dbReference>
<dbReference type="CDD" id="cd17631">
    <property type="entry name" value="FACL_FadD13-like"/>
    <property type="match status" value="1"/>
</dbReference>
<evidence type="ECO:0000256" key="2">
    <source>
        <dbReference type="ARBA" id="ARBA00022598"/>
    </source>
</evidence>
<comment type="similarity">
    <text evidence="1">Belongs to the ATP-dependent AMP-binding enzyme family.</text>
</comment>
<dbReference type="PROSITE" id="PS00455">
    <property type="entry name" value="AMP_BINDING"/>
    <property type="match status" value="1"/>
</dbReference>
<keyword evidence="2 5" id="KW-0436">Ligase</keyword>
<dbReference type="PANTHER" id="PTHR43201">
    <property type="entry name" value="ACYL-COA SYNTHETASE"/>
    <property type="match status" value="1"/>
</dbReference>
<protein>
    <submittedName>
        <fullName evidence="5">Fatty acid--CoA ligase</fullName>
    </submittedName>
</protein>
<dbReference type="RefSeq" id="WP_377346208.1">
    <property type="nucleotide sequence ID" value="NZ_JBHLTP010000004.1"/>
</dbReference>
<dbReference type="Pfam" id="PF13193">
    <property type="entry name" value="AMP-binding_C"/>
    <property type="match status" value="1"/>
</dbReference>
<sequence length="520" mass="58329">MYLTLDRMFDLTVQNNGKKEAIVDLTKNKRLTYEEWQVEVNQLANALRSAGVEKGDRVSTLLFNSYELGTTLFACAQLGAIFNPINFRLQPQEVEYILADAEPKVVMFETALEPIIASLYSKFTNISFWCINEQTPGFAVNYHERVQQASSERINVEMTEDDDYAIMYTSGTTGRPKGVVHAHRNMMEQSIACIAHLGVSPKERGLVTAPMFHCAELHCNFIPRVHAGCTNIILHHFEPKKVLASIEQEKVTSVFAAPTMWNMLIQEDVSAYQIESLQFGTYGAAPMAPALVTACRETLGIDLIQAYGMTEMGPAITFLAKDEQVDKAGSAGRAAFNHDIRVVRPVEDGRAEPEDVMPPGEVGEIIVRGPSMMREYYKRPDATSEVLYKGWYYSGDLGYMDEEHYLYVADRVRDMVISGGENIYPREVEDVLHAHAGILDVAVLGEPDEVWGESVVAVVVKKDSALTEEALDTYCKESNALANYKRPRRYVFVEELPRNASGKIQKFLLREQFKQESASS</sequence>
<dbReference type="SUPFAM" id="SSF56801">
    <property type="entry name" value="Acetyl-CoA synthetase-like"/>
    <property type="match status" value="1"/>
</dbReference>
<proteinExistence type="inferred from homology"/>
<dbReference type="InterPro" id="IPR000873">
    <property type="entry name" value="AMP-dep_synth/lig_dom"/>
</dbReference>
<feature type="domain" description="AMP-dependent synthetase/ligase" evidence="3">
    <location>
        <begin position="11"/>
        <end position="377"/>
    </location>
</feature>
<dbReference type="InterPro" id="IPR045851">
    <property type="entry name" value="AMP-bd_C_sf"/>
</dbReference>
<organism evidence="5 6">
    <name type="scientific">Pontibacillus salicampi</name>
    <dbReference type="NCBI Taxonomy" id="1449801"/>
    <lineage>
        <taxon>Bacteria</taxon>
        <taxon>Bacillati</taxon>
        <taxon>Bacillota</taxon>
        <taxon>Bacilli</taxon>
        <taxon>Bacillales</taxon>
        <taxon>Bacillaceae</taxon>
        <taxon>Pontibacillus</taxon>
    </lineage>
</organism>
<feature type="domain" description="AMP-binding enzyme C-terminal" evidence="4">
    <location>
        <begin position="427"/>
        <end position="503"/>
    </location>
</feature>
<dbReference type="Gene3D" id="3.40.50.12780">
    <property type="entry name" value="N-terminal domain of ligase-like"/>
    <property type="match status" value="1"/>
</dbReference>
<dbReference type="InterPro" id="IPR025110">
    <property type="entry name" value="AMP-bd_C"/>
</dbReference>
<dbReference type="Proteomes" id="UP001589836">
    <property type="component" value="Unassembled WGS sequence"/>
</dbReference>
<dbReference type="PANTHER" id="PTHR43201:SF5">
    <property type="entry name" value="MEDIUM-CHAIN ACYL-COA LIGASE ACSF2, MITOCHONDRIAL"/>
    <property type="match status" value="1"/>
</dbReference>
<evidence type="ECO:0000313" key="6">
    <source>
        <dbReference type="Proteomes" id="UP001589836"/>
    </source>
</evidence>
<reference evidence="5 6" key="1">
    <citation type="submission" date="2024-09" db="EMBL/GenBank/DDBJ databases">
        <authorList>
            <person name="Sun Q."/>
            <person name="Mori K."/>
        </authorList>
    </citation>
    <scope>NUCLEOTIDE SEQUENCE [LARGE SCALE GENOMIC DNA]</scope>
    <source>
        <strain evidence="5 6">NCAIM B.02529</strain>
    </source>
</reference>
<dbReference type="InterPro" id="IPR020845">
    <property type="entry name" value="AMP-binding_CS"/>
</dbReference>
<dbReference type="GO" id="GO:0016874">
    <property type="term" value="F:ligase activity"/>
    <property type="evidence" value="ECO:0007669"/>
    <property type="project" value="UniProtKB-KW"/>
</dbReference>
<name>A0ABV6LM86_9BACI</name>
<evidence type="ECO:0000256" key="1">
    <source>
        <dbReference type="ARBA" id="ARBA00006432"/>
    </source>
</evidence>